<accession>A0A0X3NH52</accession>
<feature type="non-terminal residue" evidence="1">
    <location>
        <position position="104"/>
    </location>
</feature>
<name>A0A0X3NH52_SCHSO</name>
<dbReference type="EMBL" id="GEEE01024532">
    <property type="protein sequence ID" value="JAP38693.1"/>
    <property type="molecule type" value="Transcribed_RNA"/>
</dbReference>
<keyword evidence="1" id="KW-0687">Ribonucleoprotein</keyword>
<keyword evidence="1" id="KW-0689">Ribosomal protein</keyword>
<reference evidence="1" key="1">
    <citation type="submission" date="2016-01" db="EMBL/GenBank/DDBJ databases">
        <title>Reference transcriptome for the parasite Schistocephalus solidus: insights into the molecular evolution of parasitism.</title>
        <authorList>
            <person name="Hebert F.O."/>
            <person name="Grambauer S."/>
            <person name="Barber I."/>
            <person name="Landry C.R."/>
            <person name="Aubin-Horth N."/>
        </authorList>
    </citation>
    <scope>NUCLEOTIDE SEQUENCE</scope>
</reference>
<sequence length="104" mass="12029">MDTHMRSTLSFGCGKIFYHTSGIVCVSCCDAYRRRLSPLSLYNACTTSNLCPQLIQTSLRFNHEINIFRRQSISRPGIFSNFLSDITSRRKYLRRIMRVLCVLA</sequence>
<proteinExistence type="predicted"/>
<protein>
    <submittedName>
        <fullName evidence="1">60S ribosomal protein L37</fullName>
    </submittedName>
</protein>
<evidence type="ECO:0000313" key="1">
    <source>
        <dbReference type="EMBL" id="JAP38693.1"/>
    </source>
</evidence>
<organism evidence="1">
    <name type="scientific">Schistocephalus solidus</name>
    <name type="common">Tapeworm</name>
    <dbReference type="NCBI Taxonomy" id="70667"/>
    <lineage>
        <taxon>Eukaryota</taxon>
        <taxon>Metazoa</taxon>
        <taxon>Spiralia</taxon>
        <taxon>Lophotrochozoa</taxon>
        <taxon>Platyhelminthes</taxon>
        <taxon>Cestoda</taxon>
        <taxon>Eucestoda</taxon>
        <taxon>Diphyllobothriidea</taxon>
        <taxon>Diphyllobothriidae</taxon>
        <taxon>Schistocephalus</taxon>
    </lineage>
</organism>
<dbReference type="AlphaFoldDB" id="A0A0X3NH52"/>
<gene>
    <name evidence="1" type="primary">RL37</name>
    <name evidence="1" type="ORF">TR70391</name>
</gene>
<dbReference type="GO" id="GO:0005840">
    <property type="term" value="C:ribosome"/>
    <property type="evidence" value="ECO:0007669"/>
    <property type="project" value="UniProtKB-KW"/>
</dbReference>